<evidence type="ECO:0000313" key="2">
    <source>
        <dbReference type="Proteomes" id="UP000312397"/>
    </source>
</evidence>
<dbReference type="InterPro" id="IPR009989">
    <property type="entry name" value="TrbM"/>
</dbReference>
<dbReference type="Proteomes" id="UP000312397">
    <property type="component" value="Unassembled WGS sequence"/>
</dbReference>
<name>A0A5C4YE05_CAMJU</name>
<accession>A0A5C4YE05</accession>
<proteinExistence type="predicted"/>
<organism evidence="1 2">
    <name type="scientific">Campylobacter jejuni</name>
    <dbReference type="NCBI Taxonomy" id="197"/>
    <lineage>
        <taxon>Bacteria</taxon>
        <taxon>Pseudomonadati</taxon>
        <taxon>Campylobacterota</taxon>
        <taxon>Epsilonproteobacteria</taxon>
        <taxon>Campylobacterales</taxon>
        <taxon>Campylobacteraceae</taxon>
        <taxon>Campylobacter</taxon>
    </lineage>
</organism>
<dbReference type="Pfam" id="PF07424">
    <property type="entry name" value="TrbM"/>
    <property type="match status" value="1"/>
</dbReference>
<sequence>MKKISLGAIVAFSLMNVSVSAIDLSEFTGDTKLSCEAVLCLASPYKPSECAPALARYFGFSAKYWSDVIRMRTNFLNLCPLGANNAIKSDDKELEAWRNSLVNLTGTCYIPDLNKKQQRTILWVEEIKRCTHGDGCTTVKINHYGFRIDPNLDNNCKILSSNKYSDYNLKYTCPTKFYPEEDWNNGYEKKEVNQSEFNSLKEEDRFTADKLTEVSYSEYKNLPNNKRKISTSGFKTTYYRIDLGYYKKEWINKNCWINENKK</sequence>
<dbReference type="AlphaFoldDB" id="A0A5C4YE05"/>
<reference evidence="1 2" key="1">
    <citation type="submission" date="2019-06" db="EMBL/GenBank/DDBJ databases">
        <title>Epidemiology of MDR Campylobacter spp.</title>
        <authorList>
            <person name="Addetia A."/>
            <person name="Greninger A."/>
            <person name="Fang F."/>
        </authorList>
    </citation>
    <scope>NUCLEOTIDE SEQUENCE [LARGE SCALE GENOMIC DNA]</scope>
    <source>
        <strain evidence="1 2">HMC314</strain>
    </source>
</reference>
<comment type="caution">
    <text evidence="1">The sequence shown here is derived from an EMBL/GenBank/DDBJ whole genome shotgun (WGS) entry which is preliminary data.</text>
</comment>
<dbReference type="RefSeq" id="WP_057039950.1">
    <property type="nucleotide sequence ID" value="NZ_VEVS01000049.1"/>
</dbReference>
<dbReference type="EMBL" id="VEVS01000049">
    <property type="protein sequence ID" value="TNO40553.1"/>
    <property type="molecule type" value="Genomic_DNA"/>
</dbReference>
<gene>
    <name evidence="1" type="ORF">FH034_09355</name>
</gene>
<evidence type="ECO:0000313" key="1">
    <source>
        <dbReference type="EMBL" id="TNO40553.1"/>
    </source>
</evidence>
<protein>
    <submittedName>
        <fullName evidence="1">Uncharacterized protein</fullName>
    </submittedName>
</protein>